<protein>
    <submittedName>
        <fullName evidence="2">Uncharacterized protein</fullName>
    </submittedName>
</protein>
<gene>
    <name evidence="2" type="ORF">ACFP56_09015</name>
</gene>
<organism evidence="2 3">
    <name type="scientific">Paenibacillus septentrionalis</name>
    <dbReference type="NCBI Taxonomy" id="429342"/>
    <lineage>
        <taxon>Bacteria</taxon>
        <taxon>Bacillati</taxon>
        <taxon>Bacillota</taxon>
        <taxon>Bacilli</taxon>
        <taxon>Bacillales</taxon>
        <taxon>Paenibacillaceae</taxon>
        <taxon>Paenibacillus</taxon>
    </lineage>
</organism>
<accession>A0ABW1V2J3</accession>
<feature type="coiled-coil region" evidence="1">
    <location>
        <begin position="18"/>
        <end position="162"/>
    </location>
</feature>
<dbReference type="RefSeq" id="WP_379233533.1">
    <property type="nucleotide sequence ID" value="NZ_JBHSTE010000003.1"/>
</dbReference>
<dbReference type="Proteomes" id="UP001596233">
    <property type="component" value="Unassembled WGS sequence"/>
</dbReference>
<dbReference type="EMBL" id="JBHSTE010000003">
    <property type="protein sequence ID" value="MFC6332760.1"/>
    <property type="molecule type" value="Genomic_DNA"/>
</dbReference>
<keyword evidence="3" id="KW-1185">Reference proteome</keyword>
<evidence type="ECO:0000256" key="1">
    <source>
        <dbReference type="SAM" id="Coils"/>
    </source>
</evidence>
<comment type="caution">
    <text evidence="2">The sequence shown here is derived from an EMBL/GenBank/DDBJ whole genome shotgun (WGS) entry which is preliminary data.</text>
</comment>
<proteinExistence type="predicted"/>
<name>A0ABW1V2J3_9BACL</name>
<sequence>MEVEFEQLAEVRERLYELMRVQSKRDQIMKRIREQEALIVKLEVELDMEQKDVERLTKMSLANLFHTILRSKTEQLEVERQQALAATLKLQEAQQTLADLKQQQLEMGEQLAQAANVQAEYDRLMKAKEEWLRSCPITSLELEEMEQQISDKRLLLKELQEALSAGRGVQSLLADASNSLQKAENWGNWDLWANGGLISTHMKHSHVDDARRFIHSANRQLQDFHKELADLQRTANIQVDISGMLKMADYWFDGLITDWIVQGKIKNAQEQTLEALHQIRSIVNTLETDYRATESELSMLKNNRITWIEASNRAVN</sequence>
<reference evidence="3" key="1">
    <citation type="journal article" date="2019" name="Int. J. Syst. Evol. Microbiol.">
        <title>The Global Catalogue of Microorganisms (GCM) 10K type strain sequencing project: providing services to taxonomists for standard genome sequencing and annotation.</title>
        <authorList>
            <consortium name="The Broad Institute Genomics Platform"/>
            <consortium name="The Broad Institute Genome Sequencing Center for Infectious Disease"/>
            <person name="Wu L."/>
            <person name="Ma J."/>
        </authorList>
    </citation>
    <scope>NUCLEOTIDE SEQUENCE [LARGE SCALE GENOMIC DNA]</scope>
    <source>
        <strain evidence="3">PCU 280</strain>
    </source>
</reference>
<evidence type="ECO:0000313" key="3">
    <source>
        <dbReference type="Proteomes" id="UP001596233"/>
    </source>
</evidence>
<keyword evidence="1" id="KW-0175">Coiled coil</keyword>
<evidence type="ECO:0000313" key="2">
    <source>
        <dbReference type="EMBL" id="MFC6332760.1"/>
    </source>
</evidence>